<dbReference type="PANTHER" id="PTHR22945">
    <property type="entry name" value="SERPENTINE RECEPTOR, CLASS D DELTA"/>
    <property type="match status" value="1"/>
</dbReference>
<reference evidence="7" key="1">
    <citation type="journal article" date="2008" name="Nat. Genet.">
        <title>The Pristionchus pacificus genome provides a unique perspective on nematode lifestyle and parasitism.</title>
        <authorList>
            <person name="Dieterich C."/>
            <person name="Clifton S.W."/>
            <person name="Schuster L.N."/>
            <person name="Chinwalla A."/>
            <person name="Delehaunty K."/>
            <person name="Dinkelacker I."/>
            <person name="Fulton L."/>
            <person name="Fulton R."/>
            <person name="Godfrey J."/>
            <person name="Minx P."/>
            <person name="Mitreva M."/>
            <person name="Roeseler W."/>
            <person name="Tian H."/>
            <person name="Witte H."/>
            <person name="Yang S.P."/>
            <person name="Wilson R.K."/>
            <person name="Sommer R.J."/>
        </authorList>
    </citation>
    <scope>NUCLEOTIDE SEQUENCE [LARGE SCALE GENOMIC DNA]</scope>
    <source>
        <strain evidence="7">PS312</strain>
    </source>
</reference>
<sequence>MSPSEDAVHFGLVTAVSGFSAAANALLIVALILRTPRVMNSYSVLLMNTAGVDFCAALLSITLGLRIQSIDGMVYFEYYGPCTGWNSQFCHRALSVSALYAVLFVHSNVLLLFSYIYRWWMLGRSSLTSAGPPQIRGRVWIITLSSIVPSLVTMAVSHSEAVFTGCPHASVCSAYPLAPHGVMSEATSVTLILLFGTYAITAVCFLLVRRLLIRRIQALHTPERLRHQMICNSLTAQAFLPLSGVAAAASWALDFFAIVQSPWLQRSIVLMSSAFALFSPLIILYFLRPYRRRPSRPVAPKKCPALGAWAPEDCKAEFASNGKTYDCMAATTTTTKFTCADNTYSPVVYGDTTYLILNSVTCDSATGKWNYDSDDDVFTDDTLGTVVGSAPYVLACAKSM</sequence>
<evidence type="ECO:0000256" key="4">
    <source>
        <dbReference type="ARBA" id="ARBA00022989"/>
    </source>
</evidence>
<comment type="subcellular location">
    <subcellularLocation>
        <location evidence="1">Membrane</location>
        <topology evidence="1">Multi-pass membrane protein</topology>
    </subcellularLocation>
</comment>
<evidence type="ECO:0000313" key="7">
    <source>
        <dbReference type="Proteomes" id="UP000005239"/>
    </source>
</evidence>
<evidence type="ECO:0000256" key="3">
    <source>
        <dbReference type="ARBA" id="ARBA00022692"/>
    </source>
</evidence>
<dbReference type="InterPro" id="IPR019421">
    <property type="entry name" value="7TM_GPCR_serpentine_rcpt_Srd"/>
</dbReference>
<proteinExistence type="inferred from homology"/>
<dbReference type="GO" id="GO:0016020">
    <property type="term" value="C:membrane"/>
    <property type="evidence" value="ECO:0007669"/>
    <property type="project" value="UniProtKB-SubCell"/>
</dbReference>
<organism evidence="6 7">
    <name type="scientific">Pristionchus pacificus</name>
    <name type="common">Parasitic nematode worm</name>
    <dbReference type="NCBI Taxonomy" id="54126"/>
    <lineage>
        <taxon>Eukaryota</taxon>
        <taxon>Metazoa</taxon>
        <taxon>Ecdysozoa</taxon>
        <taxon>Nematoda</taxon>
        <taxon>Chromadorea</taxon>
        <taxon>Rhabditida</taxon>
        <taxon>Rhabditina</taxon>
        <taxon>Diplogasteromorpha</taxon>
        <taxon>Diplogasteroidea</taxon>
        <taxon>Neodiplogasteridae</taxon>
        <taxon>Pristionchus</taxon>
    </lineage>
</organism>
<keyword evidence="7" id="KW-1185">Reference proteome</keyword>
<dbReference type="SUPFAM" id="SSF81321">
    <property type="entry name" value="Family A G protein-coupled receptor-like"/>
    <property type="match status" value="1"/>
</dbReference>
<dbReference type="PANTHER" id="PTHR22945:SF40">
    <property type="entry name" value="SERPENTINE RECEPTOR, CLASS D (DELTA)-RELATED"/>
    <property type="match status" value="1"/>
</dbReference>
<keyword evidence="4" id="KW-1133">Transmembrane helix</keyword>
<protein>
    <submittedName>
        <fullName evidence="6">G protein-coupled receptor</fullName>
    </submittedName>
</protein>
<accession>A0A8R1UKW2</accession>
<evidence type="ECO:0000256" key="1">
    <source>
        <dbReference type="ARBA" id="ARBA00004141"/>
    </source>
</evidence>
<accession>A0A2A6CPH2</accession>
<name>A0A2A6CPH2_PRIPA</name>
<dbReference type="InterPro" id="IPR050920">
    <property type="entry name" value="Nematode_rcpt-like_delta"/>
</dbReference>
<evidence type="ECO:0000313" key="6">
    <source>
        <dbReference type="EnsemblMetazoa" id="PPA31941.1"/>
    </source>
</evidence>
<dbReference type="EnsemblMetazoa" id="PPA31941.1">
    <property type="protein sequence ID" value="PPA31941.1"/>
    <property type="gene ID" value="WBGene00204805"/>
</dbReference>
<reference evidence="6" key="2">
    <citation type="submission" date="2022-06" db="UniProtKB">
        <authorList>
            <consortium name="EnsemblMetazoa"/>
        </authorList>
    </citation>
    <scope>IDENTIFICATION</scope>
    <source>
        <strain evidence="6">PS312</strain>
    </source>
</reference>
<evidence type="ECO:0000256" key="2">
    <source>
        <dbReference type="ARBA" id="ARBA00009166"/>
    </source>
</evidence>
<dbReference type="AlphaFoldDB" id="A0A2A6CPH2"/>
<comment type="similarity">
    <text evidence="2">Belongs to the nematode receptor-like protein srd family.</text>
</comment>
<keyword evidence="5" id="KW-0472">Membrane</keyword>
<keyword evidence="3" id="KW-0812">Transmembrane</keyword>
<gene>
    <name evidence="6" type="primary">WBGene00204805</name>
</gene>
<dbReference type="Pfam" id="PF10317">
    <property type="entry name" value="7TM_GPCR_Srd"/>
    <property type="match status" value="1"/>
</dbReference>
<dbReference type="Proteomes" id="UP000005239">
    <property type="component" value="Unassembled WGS sequence"/>
</dbReference>
<evidence type="ECO:0000256" key="5">
    <source>
        <dbReference type="ARBA" id="ARBA00023136"/>
    </source>
</evidence>